<dbReference type="EMBL" id="DS235244">
    <property type="protein sequence ID" value="EEB13880.1"/>
    <property type="molecule type" value="Genomic_DNA"/>
</dbReference>
<dbReference type="SMART" id="SM00178">
    <property type="entry name" value="SAR"/>
    <property type="match status" value="1"/>
</dbReference>
<reference evidence="30" key="1">
    <citation type="submission" date="2007-04" db="EMBL/GenBank/DDBJ databases">
        <title>Annotation of Pediculus humanus corporis strain USDA.</title>
        <authorList>
            <person name="Kirkness E."/>
            <person name="Hannick L."/>
            <person name="Hass B."/>
            <person name="Bruggner R."/>
            <person name="Lawson D."/>
            <person name="Bidwell S."/>
            <person name="Joardar V."/>
            <person name="Caler E."/>
            <person name="Walenz B."/>
            <person name="Inman J."/>
            <person name="Schobel S."/>
            <person name="Galinsky K."/>
            <person name="Amedeo P."/>
            <person name="Strausberg R."/>
        </authorList>
    </citation>
    <scope>NUCLEOTIDE SEQUENCE</scope>
    <source>
        <strain evidence="30">USDA</strain>
    </source>
</reference>
<evidence type="ECO:0000256" key="1">
    <source>
        <dbReference type="ARBA" id="ARBA00004120"/>
    </source>
</evidence>
<comment type="similarity">
    <text evidence="6">Belongs to the small GTPase superfamily. Arf family.</text>
</comment>
<dbReference type="GO" id="GO:0005930">
    <property type="term" value="C:axoneme"/>
    <property type="evidence" value="ECO:0007669"/>
    <property type="project" value="UniProtKB-SubCell"/>
</dbReference>
<name>E0VKH4_PEDHC</name>
<dbReference type="PANTHER" id="PTHR48030">
    <property type="entry name" value="SPLICING FACTOR 3B SUBUNIT 4"/>
    <property type="match status" value="1"/>
</dbReference>
<dbReference type="GO" id="GO:0005525">
    <property type="term" value="F:GTP binding"/>
    <property type="evidence" value="ECO:0007669"/>
    <property type="project" value="UniProtKB-KW"/>
</dbReference>
<dbReference type="OrthoDB" id="10259687at2759"/>
<dbReference type="InterPro" id="IPR035979">
    <property type="entry name" value="RBD_domain_sf"/>
</dbReference>
<dbReference type="GO" id="GO:0016192">
    <property type="term" value="P:vesicle-mediated transport"/>
    <property type="evidence" value="ECO:0007669"/>
    <property type="project" value="UniProtKB-ARBA"/>
</dbReference>
<keyword evidence="26" id="KW-0460">Magnesium</keyword>
<dbReference type="STRING" id="121224.E0VKH4"/>
<evidence type="ECO:0000256" key="20">
    <source>
        <dbReference type="ARBA" id="ARBA00023212"/>
    </source>
</evidence>
<evidence type="ECO:0000256" key="3">
    <source>
        <dbReference type="ARBA" id="ARBA00004430"/>
    </source>
</evidence>
<keyword evidence="9" id="KW-0963">Cytoplasm</keyword>
<dbReference type="InterPro" id="IPR052084">
    <property type="entry name" value="SF3B4_spliceosome_assoc"/>
</dbReference>
<dbReference type="HOGENOM" id="CLU_398671_0_0_1"/>
<dbReference type="GO" id="GO:0051649">
    <property type="term" value="P:establishment of localization in cell"/>
    <property type="evidence" value="ECO:0007669"/>
    <property type="project" value="UniProtKB-ARBA"/>
</dbReference>
<evidence type="ECO:0000256" key="19">
    <source>
        <dbReference type="ARBA" id="ARBA00023187"/>
    </source>
</evidence>
<feature type="domain" description="RRM" evidence="29">
    <location>
        <begin position="13"/>
        <end position="91"/>
    </location>
</feature>
<evidence type="ECO:0000256" key="13">
    <source>
        <dbReference type="ARBA" id="ARBA00022737"/>
    </source>
</evidence>
<dbReference type="RefSeq" id="XP_002426618.1">
    <property type="nucleotide sequence ID" value="XM_002426573.1"/>
</dbReference>
<evidence type="ECO:0000256" key="2">
    <source>
        <dbReference type="ARBA" id="ARBA00004123"/>
    </source>
</evidence>
<dbReference type="GO" id="GO:0030030">
    <property type="term" value="P:cell projection organization"/>
    <property type="evidence" value="ECO:0007669"/>
    <property type="project" value="UniProtKB-KW"/>
</dbReference>
<dbReference type="eggNOG" id="KOG0070">
    <property type="taxonomic scope" value="Eukaryota"/>
</dbReference>
<evidence type="ECO:0000256" key="26">
    <source>
        <dbReference type="PIRSR" id="PIRSR606689-2"/>
    </source>
</evidence>
<dbReference type="GO" id="GO:0046872">
    <property type="term" value="F:metal ion binding"/>
    <property type="evidence" value="ECO:0007669"/>
    <property type="project" value="UniProtKB-KW"/>
</dbReference>
<evidence type="ECO:0000256" key="18">
    <source>
        <dbReference type="ARBA" id="ARBA00023136"/>
    </source>
</evidence>
<dbReference type="EnsemblMetazoa" id="PHUM263440-RA">
    <property type="protein sequence ID" value="PHUM263440-PA"/>
    <property type="gene ID" value="PHUM263440"/>
</dbReference>
<dbReference type="eggNOG" id="KOG0131">
    <property type="taxonomic scope" value="Eukaryota"/>
</dbReference>
<dbReference type="GO" id="GO:0005686">
    <property type="term" value="C:U2 snRNP"/>
    <property type="evidence" value="ECO:0007669"/>
    <property type="project" value="TreeGrafter"/>
</dbReference>
<dbReference type="CDD" id="cd04157">
    <property type="entry name" value="Arl6"/>
    <property type="match status" value="1"/>
</dbReference>
<sequence>MAAGPIAERNQDATIYVGGLDDKVTEPLMWELFVQSGPVVNVHMPKDRVTQMHQGYGFVEFMGEEDADYAIKIMNMIKLYGKPIRVNKASAHQKNLDVGANIFIGNLDPEVDEKLLFDTFSAFGVILQTPKIMRDPDSGNSKGFAFINFASFDASDASIEAMNGQYLCNRPISVSYAFKKDSRGERHGSAAERLLAAQNPLSQADRPHQLFADAPPPAPLPPPTPMMMVPPPPNPPPPPPVPPPMGLPPPPPLPGMNPPLPPTIPPPGMENYMTGGPPGPMMPPPPGGMPPPPRMMPPGSIPPWQQQNYTTAQGTYPTNYNQTYGPPPTQGATAANTYMPPHPPSFPAGTYGGPPMNICTINFFNNTIQCVPEKVCCSGDNRKPIWASWYACSCKKKNQNIIRIRNSIHSSDELNVIATITGPEGIIQPDFKNFTNRVNSQPSIIQDNSIQKDLHKAIANPLSPPYPPVKPVTIIKGPAPSEGYRQTESYTDIIITNPKMGLFDKLSTYLKSRKQIEANIVVVGLNNSGKTSIVNNFKPEDVRYPDTVPTVGFTVDKFRNNNVGFTAFDMSGQERYRDLWEHYYKDCDGIIFVIDSNDALRLVVVKEELDLLLQHPDIANKKIPILFFANKMDLRDSLSTVKIASALNLDRIMDKPWHICSSNAITGEGLQEGVEWFTQQIRDKIQSKQKT</sequence>
<dbReference type="GO" id="GO:0005730">
    <property type="term" value="C:nucleolus"/>
    <property type="evidence" value="ECO:0007669"/>
    <property type="project" value="TreeGrafter"/>
</dbReference>
<evidence type="ECO:0000256" key="16">
    <source>
        <dbReference type="ARBA" id="ARBA00022884"/>
    </source>
</evidence>
<dbReference type="PRINTS" id="PR00328">
    <property type="entry name" value="SAR1GTPBP"/>
</dbReference>
<keyword evidence="15" id="KW-0970">Cilium biogenesis/degradation</keyword>
<evidence type="ECO:0000256" key="22">
    <source>
        <dbReference type="ARBA" id="ARBA00023273"/>
    </source>
</evidence>
<keyword evidence="32" id="KW-1185">Reference proteome</keyword>
<feature type="binding site" evidence="25">
    <location>
        <begin position="524"/>
        <end position="531"/>
    </location>
    <ligand>
        <name>GTP</name>
        <dbReference type="ChEBI" id="CHEBI:37565"/>
    </ligand>
</feature>
<dbReference type="GO" id="GO:0003723">
    <property type="term" value="F:RNA binding"/>
    <property type="evidence" value="ECO:0007669"/>
    <property type="project" value="UniProtKB-UniRule"/>
</dbReference>
<dbReference type="InterPro" id="IPR034158">
    <property type="entry name" value="SF3B4_RRM1"/>
</dbReference>
<evidence type="ECO:0000256" key="11">
    <source>
        <dbReference type="ARBA" id="ARBA00022707"/>
    </source>
</evidence>
<feature type="binding site" evidence="25">
    <location>
        <position position="572"/>
    </location>
    <ligand>
        <name>GTP</name>
        <dbReference type="ChEBI" id="CHEBI:37565"/>
    </ligand>
</feature>
<dbReference type="GO" id="GO:0008380">
    <property type="term" value="P:RNA splicing"/>
    <property type="evidence" value="ECO:0007669"/>
    <property type="project" value="UniProtKB-KW"/>
</dbReference>
<dbReference type="NCBIfam" id="TIGR00231">
    <property type="entry name" value="small_GTP"/>
    <property type="match status" value="1"/>
</dbReference>
<dbReference type="CDD" id="cd12334">
    <property type="entry name" value="RRM1_SF3B4"/>
    <property type="match status" value="1"/>
</dbReference>
<dbReference type="Pfam" id="PF00025">
    <property type="entry name" value="Arf"/>
    <property type="match status" value="1"/>
</dbReference>
<dbReference type="VEuPathDB" id="VectorBase:PHUM263440"/>
<dbReference type="SUPFAM" id="SSF52540">
    <property type="entry name" value="P-loop containing nucleoside triphosphate hydrolases"/>
    <property type="match status" value="1"/>
</dbReference>
<evidence type="ECO:0000256" key="4">
    <source>
        <dbReference type="ARBA" id="ARBA00004522"/>
    </source>
</evidence>
<reference evidence="31" key="3">
    <citation type="submission" date="2020-05" db="UniProtKB">
        <authorList>
            <consortium name="EnsemblMetazoa"/>
        </authorList>
    </citation>
    <scope>IDENTIFICATION</scope>
    <source>
        <strain evidence="31">USDA</strain>
    </source>
</reference>
<dbReference type="GO" id="GO:0071011">
    <property type="term" value="C:precatalytic spliceosome"/>
    <property type="evidence" value="ECO:0007669"/>
    <property type="project" value="TreeGrafter"/>
</dbReference>
<dbReference type="EMBL" id="AAZO01003044">
    <property type="status" value="NOT_ANNOTATED_CDS"/>
    <property type="molecule type" value="Genomic_DNA"/>
</dbReference>
<dbReference type="InterPro" id="IPR034159">
    <property type="entry name" value="SF3B4_RRM2"/>
</dbReference>
<dbReference type="Proteomes" id="UP000009046">
    <property type="component" value="Unassembled WGS sequence"/>
</dbReference>
<dbReference type="SMART" id="SM00177">
    <property type="entry name" value="ARF"/>
    <property type="match status" value="1"/>
</dbReference>
<evidence type="ECO:0000256" key="28">
    <source>
        <dbReference type="SAM" id="MobiDB-lite"/>
    </source>
</evidence>
<evidence type="ECO:0000256" key="9">
    <source>
        <dbReference type="ARBA" id="ARBA00022490"/>
    </source>
</evidence>
<dbReference type="InterPro" id="IPR041839">
    <property type="entry name" value="Arl6"/>
</dbReference>
<evidence type="ECO:0000256" key="6">
    <source>
        <dbReference type="ARBA" id="ARBA00010290"/>
    </source>
</evidence>
<keyword evidence="12" id="KW-0747">Spliceosome</keyword>
<accession>E0VKH4</accession>
<dbReference type="CTD" id="8235499"/>
<keyword evidence="21" id="KW-0539">Nucleus</keyword>
<dbReference type="FunFam" id="3.30.70.330:FF:000059">
    <property type="entry name" value="splicing factor 3B subunit 4"/>
    <property type="match status" value="1"/>
</dbReference>
<dbReference type="GeneID" id="8235499"/>
<dbReference type="Pfam" id="PF00076">
    <property type="entry name" value="RRM_1"/>
    <property type="match status" value="2"/>
</dbReference>
<dbReference type="InterPro" id="IPR027417">
    <property type="entry name" value="P-loop_NTPase"/>
</dbReference>
<protein>
    <recommendedName>
        <fullName evidence="7">ADP-ribosylation factor-like protein 6</fullName>
    </recommendedName>
    <alternativeName>
        <fullName evidence="24">Splicing factor 3B subunit 4</fullName>
    </alternativeName>
</protein>
<keyword evidence="26" id="KW-0479">Metal-binding</keyword>
<evidence type="ECO:0000313" key="32">
    <source>
        <dbReference type="Proteomes" id="UP000009046"/>
    </source>
</evidence>
<feature type="binding site" evidence="25">
    <location>
        <begin position="630"/>
        <end position="633"/>
    </location>
    <ligand>
        <name>GTP</name>
        <dbReference type="ChEBI" id="CHEBI:37565"/>
    </ligand>
</feature>
<keyword evidence="16 27" id="KW-0694">RNA-binding</keyword>
<keyword evidence="13" id="KW-0677">Repeat</keyword>
<keyword evidence="22" id="KW-0966">Cell projection</keyword>
<dbReference type="GO" id="GO:0060170">
    <property type="term" value="C:ciliary membrane"/>
    <property type="evidence" value="ECO:0007669"/>
    <property type="project" value="UniProtKB-SubCell"/>
</dbReference>
<keyword evidence="8" id="KW-1003">Cell membrane</keyword>
<comment type="similarity">
    <text evidence="5">Belongs to the SF3B4 family.</text>
</comment>
<dbReference type="SMART" id="SM00360">
    <property type="entry name" value="RRM"/>
    <property type="match status" value="2"/>
</dbReference>
<evidence type="ECO:0000256" key="14">
    <source>
        <dbReference type="ARBA" id="ARBA00022741"/>
    </source>
</evidence>
<comment type="subcellular location">
    <subcellularLocation>
        <location evidence="4">Cell projection</location>
        <location evidence="4">Cilium membrane</location>
        <topology evidence="4">Peripheral membrane protein</topology>
        <orientation evidence="4">Cytoplasmic side</orientation>
    </subcellularLocation>
    <subcellularLocation>
        <location evidence="3">Cytoplasm</location>
        <location evidence="3">Cytoskeleton</location>
        <location evidence="3">Cilium axoneme</location>
    </subcellularLocation>
    <subcellularLocation>
        <location evidence="1">Cytoplasm</location>
        <location evidence="1">Cytoskeleton</location>
        <location evidence="1">Cilium basal body</location>
    </subcellularLocation>
    <subcellularLocation>
        <location evidence="2">Nucleus</location>
    </subcellularLocation>
</comment>
<dbReference type="PROSITE" id="PS51417">
    <property type="entry name" value="ARF"/>
    <property type="match status" value="1"/>
</dbReference>
<dbReference type="PROSITE" id="PS50102">
    <property type="entry name" value="RRM"/>
    <property type="match status" value="2"/>
</dbReference>
<dbReference type="InParanoid" id="E0VKH4"/>
<dbReference type="SMART" id="SM00175">
    <property type="entry name" value="RAB"/>
    <property type="match status" value="1"/>
</dbReference>
<organism>
    <name type="scientific">Pediculus humanus subsp. corporis</name>
    <name type="common">Body louse</name>
    <dbReference type="NCBI Taxonomy" id="121224"/>
    <lineage>
        <taxon>Eukaryota</taxon>
        <taxon>Metazoa</taxon>
        <taxon>Ecdysozoa</taxon>
        <taxon>Arthropoda</taxon>
        <taxon>Hexapoda</taxon>
        <taxon>Insecta</taxon>
        <taxon>Pterygota</taxon>
        <taxon>Neoptera</taxon>
        <taxon>Paraneoptera</taxon>
        <taxon>Psocodea</taxon>
        <taxon>Troctomorpha</taxon>
        <taxon>Phthiraptera</taxon>
        <taxon>Anoplura</taxon>
        <taxon>Pediculidae</taxon>
        <taxon>Pediculus</taxon>
    </lineage>
</organism>
<keyword evidence="10" id="KW-0507">mRNA processing</keyword>
<evidence type="ECO:0000256" key="23">
    <source>
        <dbReference type="ARBA" id="ARBA00023288"/>
    </source>
</evidence>
<keyword evidence="18" id="KW-0472">Membrane</keyword>
<gene>
    <name evidence="31" type="primary">8235499</name>
    <name evidence="30" type="ORF">Phum_PHUM263440</name>
</gene>
<dbReference type="EMBL" id="AAZO01003045">
    <property type="status" value="NOT_ANNOTATED_CDS"/>
    <property type="molecule type" value="Genomic_DNA"/>
</dbReference>
<dbReference type="InterPro" id="IPR012677">
    <property type="entry name" value="Nucleotide-bd_a/b_plait_sf"/>
</dbReference>
<keyword evidence="30" id="KW-0560">Oxidoreductase</keyword>
<keyword evidence="19" id="KW-0508">mRNA splicing</keyword>
<dbReference type="InterPro" id="IPR006689">
    <property type="entry name" value="Small_GTPase_ARF/SAR"/>
</dbReference>
<evidence type="ECO:0000256" key="12">
    <source>
        <dbReference type="ARBA" id="ARBA00022728"/>
    </source>
</evidence>
<feature type="binding site" evidence="26">
    <location>
        <position position="550"/>
    </location>
    <ligand>
        <name>Mg(2+)</name>
        <dbReference type="ChEBI" id="CHEBI:18420"/>
    </ligand>
</feature>
<dbReference type="InterPro" id="IPR005225">
    <property type="entry name" value="Small_GTP-bd"/>
</dbReference>
<dbReference type="InterPro" id="IPR000504">
    <property type="entry name" value="RRM_dom"/>
</dbReference>
<dbReference type="CDD" id="cd12335">
    <property type="entry name" value="RRM2_SF3B4"/>
    <property type="match status" value="1"/>
</dbReference>
<keyword evidence="11" id="KW-0519">Myristate</keyword>
<dbReference type="Gene3D" id="3.40.50.300">
    <property type="entry name" value="P-loop containing nucleotide triphosphate hydrolases"/>
    <property type="match status" value="1"/>
</dbReference>
<evidence type="ECO:0000256" key="10">
    <source>
        <dbReference type="ARBA" id="ARBA00022664"/>
    </source>
</evidence>
<evidence type="ECO:0000256" key="15">
    <source>
        <dbReference type="ARBA" id="ARBA00022794"/>
    </source>
</evidence>
<evidence type="ECO:0000256" key="21">
    <source>
        <dbReference type="ARBA" id="ARBA00023242"/>
    </source>
</evidence>
<feature type="domain" description="RRM" evidence="29">
    <location>
        <begin position="100"/>
        <end position="179"/>
    </location>
</feature>
<evidence type="ECO:0000256" key="5">
    <source>
        <dbReference type="ARBA" id="ARBA00008363"/>
    </source>
</evidence>
<proteinExistence type="inferred from homology"/>
<dbReference type="GO" id="GO:0003924">
    <property type="term" value="F:GTPase activity"/>
    <property type="evidence" value="ECO:0007669"/>
    <property type="project" value="InterPro"/>
</dbReference>
<evidence type="ECO:0000313" key="30">
    <source>
        <dbReference type="EMBL" id="EEB13880.1"/>
    </source>
</evidence>
<dbReference type="FunFam" id="3.30.70.330:FF:000141">
    <property type="entry name" value="Splicing factor 3b subunit 4"/>
    <property type="match status" value="1"/>
</dbReference>
<feature type="compositionally biased region" description="Pro residues" evidence="28">
    <location>
        <begin position="214"/>
        <end position="231"/>
    </location>
</feature>
<dbReference type="SUPFAM" id="SSF54928">
    <property type="entry name" value="RNA-binding domain, RBD"/>
    <property type="match status" value="1"/>
</dbReference>
<evidence type="ECO:0000259" key="29">
    <source>
        <dbReference type="PROSITE" id="PS50102"/>
    </source>
</evidence>
<evidence type="ECO:0000256" key="25">
    <source>
        <dbReference type="PIRSR" id="PIRSR606689-1"/>
    </source>
</evidence>
<keyword evidence="23" id="KW-0449">Lipoprotein</keyword>
<evidence type="ECO:0000256" key="7">
    <source>
        <dbReference type="ARBA" id="ARBA00019766"/>
    </source>
</evidence>
<dbReference type="GO" id="GO:0048026">
    <property type="term" value="P:positive regulation of mRNA splicing, via spliceosome"/>
    <property type="evidence" value="ECO:0007669"/>
    <property type="project" value="TreeGrafter"/>
</dbReference>
<evidence type="ECO:0000256" key="24">
    <source>
        <dbReference type="ARBA" id="ARBA00070533"/>
    </source>
</evidence>
<evidence type="ECO:0000256" key="27">
    <source>
        <dbReference type="PROSITE-ProRule" id="PRU00176"/>
    </source>
</evidence>
<keyword evidence="17 25" id="KW-0342">GTP-binding</keyword>
<dbReference type="KEGG" id="phu:Phum_PHUM263440"/>
<dbReference type="GO" id="GO:0006397">
    <property type="term" value="P:mRNA processing"/>
    <property type="evidence" value="ECO:0007669"/>
    <property type="project" value="UniProtKB-KW"/>
</dbReference>
<dbReference type="Gene3D" id="3.30.70.330">
    <property type="match status" value="2"/>
</dbReference>
<dbReference type="AlphaFoldDB" id="E0VKH4"/>
<feature type="region of interest" description="Disordered" evidence="28">
    <location>
        <begin position="211"/>
        <end position="231"/>
    </location>
</feature>
<dbReference type="FunFam" id="3.40.50.300:FF:000457">
    <property type="entry name" value="ADP-ribosylation factor-like protein 6"/>
    <property type="match status" value="1"/>
</dbReference>
<dbReference type="PANTHER" id="PTHR48030:SF3">
    <property type="entry name" value="SPLICING FACTOR 3B SUBUNIT 4"/>
    <property type="match status" value="1"/>
</dbReference>
<keyword evidence="20" id="KW-0206">Cytoskeleton</keyword>
<dbReference type="GO" id="GO:0016491">
    <property type="term" value="F:oxidoreductase activity"/>
    <property type="evidence" value="ECO:0007669"/>
    <property type="project" value="UniProtKB-KW"/>
</dbReference>
<reference evidence="30" key="2">
    <citation type="submission" date="2007-04" db="EMBL/GenBank/DDBJ databases">
        <title>The genome of the human body louse.</title>
        <authorList>
            <consortium name="The Human Body Louse Genome Consortium"/>
            <person name="Kirkness E."/>
            <person name="Walenz B."/>
            <person name="Hass B."/>
            <person name="Bruggner R."/>
            <person name="Strausberg R."/>
        </authorList>
    </citation>
    <scope>NUCLEOTIDE SEQUENCE</scope>
    <source>
        <strain evidence="30">USDA</strain>
    </source>
</reference>
<keyword evidence="14 25" id="KW-0547">Nucleotide-binding</keyword>
<evidence type="ECO:0000256" key="8">
    <source>
        <dbReference type="ARBA" id="ARBA00022475"/>
    </source>
</evidence>
<feature type="binding site" evidence="26">
    <location>
        <position position="531"/>
    </location>
    <ligand>
        <name>Mg(2+)</name>
        <dbReference type="ChEBI" id="CHEBI:18420"/>
    </ligand>
</feature>
<evidence type="ECO:0000256" key="17">
    <source>
        <dbReference type="ARBA" id="ARBA00023134"/>
    </source>
</evidence>
<dbReference type="PROSITE" id="PS51419">
    <property type="entry name" value="RAB"/>
    <property type="match status" value="1"/>
</dbReference>
<evidence type="ECO:0000313" key="31">
    <source>
        <dbReference type="EnsemblMetazoa" id="PHUM263440-PA"/>
    </source>
</evidence>